<keyword evidence="2 3" id="KW-0238">DNA-binding</keyword>
<dbReference type="PROSITE" id="PS01081">
    <property type="entry name" value="HTH_TETR_1"/>
    <property type="match status" value="1"/>
</dbReference>
<dbReference type="InterPro" id="IPR001647">
    <property type="entry name" value="HTH_TetR"/>
</dbReference>
<dbReference type="PANTHER" id="PTHR30055:SF183">
    <property type="entry name" value="NUCLEOID OCCLUSION FACTOR SLMA"/>
    <property type="match status" value="1"/>
</dbReference>
<dbReference type="InterPro" id="IPR050109">
    <property type="entry name" value="HTH-type_TetR-like_transc_reg"/>
</dbReference>
<dbReference type="Pfam" id="PF00440">
    <property type="entry name" value="TetR_N"/>
    <property type="match status" value="1"/>
</dbReference>
<dbReference type="PANTHER" id="PTHR30055">
    <property type="entry name" value="HTH-TYPE TRANSCRIPTIONAL REGULATOR RUTR"/>
    <property type="match status" value="1"/>
</dbReference>
<dbReference type="EMBL" id="ARXS01000011">
    <property type="protein sequence ID" value="MCU5782904.1"/>
    <property type="molecule type" value="Genomic_DNA"/>
</dbReference>
<evidence type="ECO:0000313" key="5">
    <source>
        <dbReference type="EMBL" id="MCU5782904.1"/>
    </source>
</evidence>
<evidence type="ECO:0000313" key="6">
    <source>
        <dbReference type="Proteomes" id="UP001064106"/>
    </source>
</evidence>
<dbReference type="InterPro" id="IPR023772">
    <property type="entry name" value="DNA-bd_HTH_TetR-type_CS"/>
</dbReference>
<dbReference type="PROSITE" id="PS50977">
    <property type="entry name" value="HTH_TETR_2"/>
    <property type="match status" value="1"/>
</dbReference>
<reference evidence="5" key="1">
    <citation type="submission" date="2012-09" db="EMBL/GenBank/DDBJ databases">
        <title>Genome Sequence of alkane-degrading Bacterium Alcanivorax balearicus MACL04.</title>
        <authorList>
            <person name="Lai Q."/>
            <person name="Shao Z."/>
        </authorList>
    </citation>
    <scope>NUCLEOTIDE SEQUENCE</scope>
    <source>
        <strain evidence="5">MACL04</strain>
    </source>
</reference>
<feature type="domain" description="HTH tetR-type" evidence="4">
    <location>
        <begin position="19"/>
        <end position="79"/>
    </location>
</feature>
<evidence type="ECO:0000259" key="4">
    <source>
        <dbReference type="PROSITE" id="PS50977"/>
    </source>
</evidence>
<evidence type="ECO:0000256" key="2">
    <source>
        <dbReference type="ARBA" id="ARBA00023125"/>
    </source>
</evidence>
<keyword evidence="1" id="KW-0175">Coiled coil</keyword>
<dbReference type="PRINTS" id="PR00455">
    <property type="entry name" value="HTHTETR"/>
</dbReference>
<protein>
    <submittedName>
        <fullName evidence="5">Transcriptional regulator</fullName>
    </submittedName>
</protein>
<evidence type="ECO:0000256" key="3">
    <source>
        <dbReference type="PROSITE-ProRule" id="PRU00335"/>
    </source>
</evidence>
<gene>
    <name evidence="5" type="ORF">MA04_02204</name>
</gene>
<dbReference type="SUPFAM" id="SSF46689">
    <property type="entry name" value="Homeodomain-like"/>
    <property type="match status" value="1"/>
</dbReference>
<organism evidence="5 6">
    <name type="scientific">Alloalcanivorax balearicus MACL04</name>
    <dbReference type="NCBI Taxonomy" id="1177182"/>
    <lineage>
        <taxon>Bacteria</taxon>
        <taxon>Pseudomonadati</taxon>
        <taxon>Pseudomonadota</taxon>
        <taxon>Gammaproteobacteria</taxon>
        <taxon>Oceanospirillales</taxon>
        <taxon>Alcanivoracaceae</taxon>
        <taxon>Alloalcanivorax</taxon>
    </lineage>
</organism>
<dbReference type="Gene3D" id="1.10.357.10">
    <property type="entry name" value="Tetracycline Repressor, domain 2"/>
    <property type="match status" value="1"/>
</dbReference>
<dbReference type="Proteomes" id="UP001064106">
    <property type="component" value="Unassembled WGS sequence"/>
</dbReference>
<dbReference type="InterPro" id="IPR009057">
    <property type="entry name" value="Homeodomain-like_sf"/>
</dbReference>
<name>A0ABT2QZI9_9GAMM</name>
<comment type="caution">
    <text evidence="5">The sequence shown here is derived from an EMBL/GenBank/DDBJ whole genome shotgun (WGS) entry which is preliminary data.</text>
</comment>
<keyword evidence="6" id="KW-1185">Reference proteome</keyword>
<sequence>MEGSPLKTKQRQRQVKPAEVRLDELVSAAQVLFLEKGMKATTVDDIVERAGVAKGTFYHYFNTKTDLLPALRERFARRFLERVSEAMAACAEDDWRGRLSAWCQSSLSICVEDFRLHDLVYADHYHDRSDPDLNQVLDQVEAILRAGGEAGAWPQADWRRLAVIAFWSMHGLADDLIARGGDSEEVGRFLSQRLLAMLGGTGT</sequence>
<accession>A0ABT2QZI9</accession>
<feature type="DNA-binding region" description="H-T-H motif" evidence="3">
    <location>
        <begin position="42"/>
        <end position="61"/>
    </location>
</feature>
<evidence type="ECO:0000256" key="1">
    <source>
        <dbReference type="ARBA" id="ARBA00023054"/>
    </source>
</evidence>
<proteinExistence type="predicted"/>